<accession>A0ABW5IMZ1</accession>
<dbReference type="Pfam" id="PF01936">
    <property type="entry name" value="NYN"/>
    <property type="match status" value="1"/>
</dbReference>
<evidence type="ECO:0000259" key="2">
    <source>
        <dbReference type="PROSITE" id="PS51644"/>
    </source>
</evidence>
<dbReference type="RefSeq" id="WP_377506768.1">
    <property type="nucleotide sequence ID" value="NZ_JBHULU010000015.1"/>
</dbReference>
<name>A0ABW5IMZ1_9BACT</name>
<keyword evidence="4" id="KW-1185">Reference proteome</keyword>
<dbReference type="InterPro" id="IPR025605">
    <property type="entry name" value="OST-HTH/LOTUS_dom"/>
</dbReference>
<sequence length="269" mass="30032">MKNISRDKKPSRMAMLIDGDNAQPSLIVKLLAEAGKYGPPTIRRIYGDWTTPQMNGWKECLNNHAIQPIQQFRYTVGKNATDSALIIDAMDLLHSELVDGFCIVSSDSDYTRLATRIREAGIFVMGIGQRKTPKPFVNACNVFIFTENLTDDIDERKIEEAGKGAENGKGGQKPNPLPILKEAFVMAADEDGWAHLGAIGANLRQLDPSFDSRTFGYGQLLQLIKAYKDVFTIRKEDEKGPSAVYVKLKDKRRSSRSRKKAPEPMVNKV</sequence>
<dbReference type="CDD" id="cd10146">
    <property type="entry name" value="LabA_like_C"/>
    <property type="match status" value="1"/>
</dbReference>
<dbReference type="InterPro" id="IPR041966">
    <property type="entry name" value="LOTUS-like"/>
</dbReference>
<evidence type="ECO:0000313" key="4">
    <source>
        <dbReference type="Proteomes" id="UP001597544"/>
    </source>
</evidence>
<dbReference type="CDD" id="cd11297">
    <property type="entry name" value="PIN_LabA-like_N_1"/>
    <property type="match status" value="1"/>
</dbReference>
<reference evidence="4" key="1">
    <citation type="journal article" date="2019" name="Int. J. Syst. Evol. Microbiol.">
        <title>The Global Catalogue of Microorganisms (GCM) 10K type strain sequencing project: providing services to taxonomists for standard genome sequencing and annotation.</title>
        <authorList>
            <consortium name="The Broad Institute Genomics Platform"/>
            <consortium name="The Broad Institute Genome Sequencing Center for Infectious Disease"/>
            <person name="Wu L."/>
            <person name="Ma J."/>
        </authorList>
    </citation>
    <scope>NUCLEOTIDE SEQUENCE [LARGE SCALE GENOMIC DNA]</scope>
    <source>
        <strain evidence="4">KCTC 42498</strain>
    </source>
</reference>
<feature type="compositionally biased region" description="Basic residues" evidence="1">
    <location>
        <begin position="249"/>
        <end position="259"/>
    </location>
</feature>
<evidence type="ECO:0000313" key="3">
    <source>
        <dbReference type="EMBL" id="MFD2514353.1"/>
    </source>
</evidence>
<dbReference type="PROSITE" id="PS51644">
    <property type="entry name" value="HTH_OST"/>
    <property type="match status" value="1"/>
</dbReference>
<dbReference type="EMBL" id="JBHULU010000015">
    <property type="protein sequence ID" value="MFD2514353.1"/>
    <property type="molecule type" value="Genomic_DNA"/>
</dbReference>
<dbReference type="PANTHER" id="PTHR35811">
    <property type="entry name" value="SLR1870 PROTEIN"/>
    <property type="match status" value="1"/>
</dbReference>
<dbReference type="PANTHER" id="PTHR35811:SF1">
    <property type="entry name" value="HTH OST-TYPE DOMAIN-CONTAINING PROTEIN"/>
    <property type="match status" value="1"/>
</dbReference>
<feature type="region of interest" description="Disordered" evidence="1">
    <location>
        <begin position="247"/>
        <end position="269"/>
    </location>
</feature>
<dbReference type="Gene3D" id="3.30.420.610">
    <property type="entry name" value="LOTUS domain-like"/>
    <property type="match status" value="1"/>
</dbReference>
<dbReference type="InterPro" id="IPR021139">
    <property type="entry name" value="NYN"/>
</dbReference>
<dbReference type="Gene3D" id="3.40.50.1010">
    <property type="entry name" value="5'-nuclease"/>
    <property type="match status" value="1"/>
</dbReference>
<organism evidence="3 4">
    <name type="scientific">Pontibacter locisalis</name>
    <dbReference type="NCBI Taxonomy" id="1719035"/>
    <lineage>
        <taxon>Bacteria</taxon>
        <taxon>Pseudomonadati</taxon>
        <taxon>Bacteroidota</taxon>
        <taxon>Cytophagia</taxon>
        <taxon>Cytophagales</taxon>
        <taxon>Hymenobacteraceae</taxon>
        <taxon>Pontibacter</taxon>
    </lineage>
</organism>
<gene>
    <name evidence="3" type="ORF">ACFSRY_10785</name>
</gene>
<dbReference type="Pfam" id="PF12872">
    <property type="entry name" value="OST-HTH"/>
    <property type="match status" value="1"/>
</dbReference>
<comment type="caution">
    <text evidence="3">The sequence shown here is derived from an EMBL/GenBank/DDBJ whole genome shotgun (WGS) entry which is preliminary data.</text>
</comment>
<proteinExistence type="predicted"/>
<dbReference type="Proteomes" id="UP001597544">
    <property type="component" value="Unassembled WGS sequence"/>
</dbReference>
<evidence type="ECO:0000256" key="1">
    <source>
        <dbReference type="SAM" id="MobiDB-lite"/>
    </source>
</evidence>
<feature type="domain" description="HTH OST-type" evidence="2">
    <location>
        <begin position="172"/>
        <end position="250"/>
    </location>
</feature>
<protein>
    <submittedName>
        <fullName evidence="3">NYN domain-containing protein</fullName>
    </submittedName>
</protein>